<organism evidence="16 17">
    <name type="scientific">Streptomyces massasporeus</name>
    <dbReference type="NCBI Taxonomy" id="67324"/>
    <lineage>
        <taxon>Bacteria</taxon>
        <taxon>Bacillati</taxon>
        <taxon>Actinomycetota</taxon>
        <taxon>Actinomycetes</taxon>
        <taxon>Kitasatosporales</taxon>
        <taxon>Streptomycetaceae</taxon>
        <taxon>Streptomyces</taxon>
    </lineage>
</organism>
<sequence>MTAALRSLLALTLVVGFYLLAVALTVGYAVFGAQTMRIMFDPETRWGWPMSPFYAVFGVLAALALTRVFVPDRHRPRPGTTPVDLDDAPVLWETVMELADAVDAQIPTDIRVTLEPNAAVGEGPSHGGGRCLYVGLPLLAALRADELRAVLCHELGHYSRGHTRFAATVYQGAVALDRAQQSFARPEVGNPVVTVYTGFQHLTVAAYAWMYRALSFAVRRRQELEADAAAAAVAGGRATADALCAIGTVAGAWEDFCARYLTPMAEAGRLPDDPMAAFTAMFTDSGYRAVLDRRCRERPQERRRLFDSHPPLSERLQALQRRPSSPDHGDPRPATALLGPSGTLPTGVLTALLSEAAPPGGELSTIPWREWRSRAEEWRTVRAVTDLDAALGLLARSRRTLGGVLDLVEAGRGKELAQALRDVRWGARQWGDLGEERSAVALRVLVGQSLADAGRAGWRADWTGRPGVPVPGDTDAVTALEAVAGAVEGPGQVARLRSALLRCEVALETPLASAGPAAGVPSRAAGPARPAEPADRGRPAGPPRKLQVGAFLASVVTLLLFYGNYRISHLPPPDRTTPRVYTPTLKPRTPTCPSGYRPYQYVCLPLPSPSGQDVVSYRTIRLPPNVTLPELACRYGTNVPYLMALNFLDEPVLSPGQKLIVPEMPATGAATATPCSANPWT</sequence>
<proteinExistence type="predicted"/>
<dbReference type="Pfam" id="PF01476">
    <property type="entry name" value="LysM"/>
    <property type="match status" value="1"/>
</dbReference>
<dbReference type="GO" id="GO:0008237">
    <property type="term" value="F:metallopeptidase activity"/>
    <property type="evidence" value="ECO:0007669"/>
    <property type="project" value="UniProtKB-KW"/>
</dbReference>
<evidence type="ECO:0000256" key="3">
    <source>
        <dbReference type="ARBA" id="ARBA00022475"/>
    </source>
</evidence>
<feature type="transmembrane region" description="Helical" evidence="13">
    <location>
        <begin position="51"/>
        <end position="70"/>
    </location>
</feature>
<dbReference type="InterPro" id="IPR050083">
    <property type="entry name" value="HtpX_protease"/>
</dbReference>
<evidence type="ECO:0000256" key="8">
    <source>
        <dbReference type="ARBA" id="ARBA00022833"/>
    </source>
</evidence>
<keyword evidence="9 13" id="KW-1133">Transmembrane helix</keyword>
<evidence type="ECO:0000313" key="16">
    <source>
        <dbReference type="EMBL" id="MFE9224928.1"/>
    </source>
</evidence>
<dbReference type="Gene3D" id="3.10.350.10">
    <property type="entry name" value="LysM domain"/>
    <property type="match status" value="1"/>
</dbReference>
<keyword evidence="8" id="KW-0862">Zinc</keyword>
<reference evidence="16 17" key="1">
    <citation type="submission" date="2024-10" db="EMBL/GenBank/DDBJ databases">
        <title>The Natural Products Discovery Center: Release of the First 8490 Sequenced Strains for Exploring Actinobacteria Biosynthetic Diversity.</title>
        <authorList>
            <person name="Kalkreuter E."/>
            <person name="Kautsar S.A."/>
            <person name="Yang D."/>
            <person name="Bader C.D."/>
            <person name="Teijaro C.N."/>
            <person name="Fluegel L."/>
            <person name="Davis C.M."/>
            <person name="Simpson J.R."/>
            <person name="Lauterbach L."/>
            <person name="Steele A.D."/>
            <person name="Gui C."/>
            <person name="Meng S."/>
            <person name="Li G."/>
            <person name="Viehrig K."/>
            <person name="Ye F."/>
            <person name="Su P."/>
            <person name="Kiefer A.F."/>
            <person name="Nichols A."/>
            <person name="Cepeda A.J."/>
            <person name="Yan W."/>
            <person name="Fan B."/>
            <person name="Jiang Y."/>
            <person name="Adhikari A."/>
            <person name="Zheng C.-J."/>
            <person name="Schuster L."/>
            <person name="Cowan T.M."/>
            <person name="Smanski M.J."/>
            <person name="Chevrette M.G."/>
            <person name="De Carvalho L.P.S."/>
            <person name="Shen B."/>
        </authorList>
    </citation>
    <scope>NUCLEOTIDE SEQUENCE [LARGE SCALE GENOMIC DNA]</scope>
    <source>
        <strain evidence="16 17">NPDC007066</strain>
    </source>
</reference>
<accession>A0ABW6L8Y3</accession>
<evidence type="ECO:0000256" key="13">
    <source>
        <dbReference type="SAM" id="Phobius"/>
    </source>
</evidence>
<feature type="compositionally biased region" description="Low complexity" evidence="12">
    <location>
        <begin position="513"/>
        <end position="531"/>
    </location>
</feature>
<feature type="region of interest" description="Disordered" evidence="12">
    <location>
        <begin position="513"/>
        <end position="543"/>
    </location>
</feature>
<comment type="subcellular location">
    <subcellularLocation>
        <location evidence="2">Cell membrane</location>
        <topology evidence="2">Multi-pass membrane protein</topology>
    </subcellularLocation>
</comment>
<dbReference type="Proteomes" id="UP001601288">
    <property type="component" value="Unassembled WGS sequence"/>
</dbReference>
<evidence type="ECO:0000256" key="5">
    <source>
        <dbReference type="ARBA" id="ARBA00022692"/>
    </source>
</evidence>
<keyword evidence="5 13" id="KW-0812">Transmembrane</keyword>
<dbReference type="PANTHER" id="PTHR43221:SF1">
    <property type="entry name" value="PROTEASE HTPX"/>
    <property type="match status" value="1"/>
</dbReference>
<keyword evidence="4" id="KW-0645">Protease</keyword>
<keyword evidence="7 16" id="KW-0378">Hydrolase</keyword>
<dbReference type="PANTHER" id="PTHR43221">
    <property type="entry name" value="PROTEASE HTPX"/>
    <property type="match status" value="1"/>
</dbReference>
<evidence type="ECO:0000256" key="1">
    <source>
        <dbReference type="ARBA" id="ARBA00001947"/>
    </source>
</evidence>
<keyword evidence="10 16" id="KW-0482">Metalloprotease</keyword>
<keyword evidence="17" id="KW-1185">Reference proteome</keyword>
<evidence type="ECO:0000259" key="15">
    <source>
        <dbReference type="Pfam" id="PF01476"/>
    </source>
</evidence>
<evidence type="ECO:0000313" key="17">
    <source>
        <dbReference type="Proteomes" id="UP001601288"/>
    </source>
</evidence>
<evidence type="ECO:0000256" key="4">
    <source>
        <dbReference type="ARBA" id="ARBA00022670"/>
    </source>
</evidence>
<dbReference type="InterPro" id="IPR001915">
    <property type="entry name" value="Peptidase_M48"/>
</dbReference>
<keyword evidence="11 13" id="KW-0472">Membrane</keyword>
<dbReference type="InterPro" id="IPR036779">
    <property type="entry name" value="LysM_dom_sf"/>
</dbReference>
<evidence type="ECO:0000256" key="6">
    <source>
        <dbReference type="ARBA" id="ARBA00022723"/>
    </source>
</evidence>
<protein>
    <submittedName>
        <fullName evidence="16">M48 family metalloprotease</fullName>
        <ecNumber evidence="16">3.4.24.-</ecNumber>
    </submittedName>
</protein>
<comment type="cofactor">
    <cofactor evidence="1">
        <name>Zn(2+)</name>
        <dbReference type="ChEBI" id="CHEBI:29105"/>
    </cofactor>
</comment>
<name>A0ABW6L8Y3_9ACTN</name>
<dbReference type="Pfam" id="PF01435">
    <property type="entry name" value="Peptidase_M48"/>
    <property type="match status" value="1"/>
</dbReference>
<dbReference type="EC" id="3.4.24.-" evidence="16"/>
<feature type="region of interest" description="Disordered" evidence="12">
    <location>
        <begin position="318"/>
        <end position="341"/>
    </location>
</feature>
<feature type="domain" description="LysM" evidence="15">
    <location>
        <begin position="627"/>
        <end position="662"/>
    </location>
</feature>
<evidence type="ECO:0000256" key="11">
    <source>
        <dbReference type="ARBA" id="ARBA00023136"/>
    </source>
</evidence>
<evidence type="ECO:0000256" key="12">
    <source>
        <dbReference type="SAM" id="MobiDB-lite"/>
    </source>
</evidence>
<dbReference type="Gene3D" id="3.30.2010.10">
    <property type="entry name" value="Metalloproteases ('zincins'), catalytic domain"/>
    <property type="match status" value="1"/>
</dbReference>
<dbReference type="CDD" id="cd07328">
    <property type="entry name" value="M48_Ste24p_like"/>
    <property type="match status" value="1"/>
</dbReference>
<dbReference type="RefSeq" id="WP_358290650.1">
    <property type="nucleotide sequence ID" value="NZ_JBEYGJ010000044.1"/>
</dbReference>
<comment type="caution">
    <text evidence="16">The sequence shown here is derived from an EMBL/GenBank/DDBJ whole genome shotgun (WGS) entry which is preliminary data.</text>
</comment>
<evidence type="ECO:0000256" key="7">
    <source>
        <dbReference type="ARBA" id="ARBA00022801"/>
    </source>
</evidence>
<feature type="domain" description="Peptidase M48" evidence="14">
    <location>
        <begin position="132"/>
        <end position="322"/>
    </location>
</feature>
<evidence type="ECO:0000256" key="10">
    <source>
        <dbReference type="ARBA" id="ARBA00023049"/>
    </source>
</evidence>
<evidence type="ECO:0000256" key="9">
    <source>
        <dbReference type="ARBA" id="ARBA00022989"/>
    </source>
</evidence>
<evidence type="ECO:0000256" key="2">
    <source>
        <dbReference type="ARBA" id="ARBA00004651"/>
    </source>
</evidence>
<dbReference type="InterPro" id="IPR018392">
    <property type="entry name" value="LysM"/>
</dbReference>
<keyword evidence="6" id="KW-0479">Metal-binding</keyword>
<feature type="transmembrane region" description="Helical" evidence="13">
    <location>
        <begin position="7"/>
        <end position="31"/>
    </location>
</feature>
<dbReference type="EMBL" id="JBIAFP010000005">
    <property type="protein sequence ID" value="MFE9224928.1"/>
    <property type="molecule type" value="Genomic_DNA"/>
</dbReference>
<keyword evidence="3" id="KW-1003">Cell membrane</keyword>
<gene>
    <name evidence="16" type="ORF">ACFYM3_09900</name>
</gene>
<evidence type="ECO:0000259" key="14">
    <source>
        <dbReference type="Pfam" id="PF01435"/>
    </source>
</evidence>